<evidence type="ECO:0000256" key="1">
    <source>
        <dbReference type="ARBA" id="ARBA00009437"/>
    </source>
</evidence>
<dbReference type="Gene3D" id="3.40.190.290">
    <property type="match status" value="1"/>
</dbReference>
<evidence type="ECO:0000313" key="6">
    <source>
        <dbReference type="EMBL" id="GIM45865.1"/>
    </source>
</evidence>
<evidence type="ECO:0000256" key="2">
    <source>
        <dbReference type="ARBA" id="ARBA00023015"/>
    </source>
</evidence>
<dbReference type="RefSeq" id="WP_282199028.1">
    <property type="nucleotide sequence ID" value="NZ_BOQE01000001.1"/>
</dbReference>
<dbReference type="InterPro" id="IPR005119">
    <property type="entry name" value="LysR_subst-bd"/>
</dbReference>
<evidence type="ECO:0000313" key="7">
    <source>
        <dbReference type="Proteomes" id="UP001057291"/>
    </source>
</evidence>
<dbReference type="PANTHER" id="PTHR30126:SF40">
    <property type="entry name" value="HTH-TYPE TRANSCRIPTIONAL REGULATOR GLTR"/>
    <property type="match status" value="1"/>
</dbReference>
<accession>A0AAV4LDG7</accession>
<dbReference type="InterPro" id="IPR036388">
    <property type="entry name" value="WH-like_DNA-bd_sf"/>
</dbReference>
<keyword evidence="7" id="KW-1185">Reference proteome</keyword>
<keyword evidence="4" id="KW-0804">Transcription</keyword>
<comment type="similarity">
    <text evidence="1">Belongs to the LysR transcriptional regulatory family.</text>
</comment>
<dbReference type="PROSITE" id="PS50931">
    <property type="entry name" value="HTH_LYSR"/>
    <property type="match status" value="1"/>
</dbReference>
<protein>
    <submittedName>
        <fullName evidence="6">HTH-type transcriptional regulator GltR</fullName>
    </submittedName>
</protein>
<dbReference type="SUPFAM" id="SSF46785">
    <property type="entry name" value="Winged helix' DNA-binding domain"/>
    <property type="match status" value="1"/>
</dbReference>
<organism evidence="6 7">
    <name type="scientific">Collibacillus ludicampi</name>
    <dbReference type="NCBI Taxonomy" id="2771369"/>
    <lineage>
        <taxon>Bacteria</taxon>
        <taxon>Bacillati</taxon>
        <taxon>Bacillota</taxon>
        <taxon>Bacilli</taxon>
        <taxon>Bacillales</taxon>
        <taxon>Alicyclobacillaceae</taxon>
        <taxon>Collibacillus</taxon>
    </lineage>
</organism>
<evidence type="ECO:0000256" key="3">
    <source>
        <dbReference type="ARBA" id="ARBA00023125"/>
    </source>
</evidence>
<dbReference type="InterPro" id="IPR036390">
    <property type="entry name" value="WH_DNA-bd_sf"/>
</dbReference>
<dbReference type="GO" id="GO:0000976">
    <property type="term" value="F:transcription cis-regulatory region binding"/>
    <property type="evidence" value="ECO:0007669"/>
    <property type="project" value="TreeGrafter"/>
</dbReference>
<dbReference type="AlphaFoldDB" id="A0AAV4LDG7"/>
<dbReference type="GO" id="GO:0003700">
    <property type="term" value="F:DNA-binding transcription factor activity"/>
    <property type="evidence" value="ECO:0007669"/>
    <property type="project" value="InterPro"/>
</dbReference>
<evidence type="ECO:0000256" key="4">
    <source>
        <dbReference type="ARBA" id="ARBA00023163"/>
    </source>
</evidence>
<comment type="caution">
    <text evidence="6">The sequence shown here is derived from an EMBL/GenBank/DDBJ whole genome shotgun (WGS) entry which is preliminary data.</text>
</comment>
<dbReference type="EMBL" id="BOQE01000001">
    <property type="protein sequence ID" value="GIM45865.1"/>
    <property type="molecule type" value="Genomic_DNA"/>
</dbReference>
<dbReference type="Pfam" id="PF00126">
    <property type="entry name" value="HTH_1"/>
    <property type="match status" value="1"/>
</dbReference>
<reference evidence="6" key="1">
    <citation type="journal article" date="2023" name="Int. J. Syst. Evol. Microbiol.">
        <title>Collibacillus ludicampi gen. nov., sp. nov., a new soil bacterium of the family Alicyclobacillaceae.</title>
        <authorList>
            <person name="Jojima T."/>
            <person name="Ioku Y."/>
            <person name="Fukuta Y."/>
            <person name="Shirasaka N."/>
            <person name="Matsumura Y."/>
            <person name="Mori M."/>
        </authorList>
    </citation>
    <scope>NUCLEOTIDE SEQUENCE</scope>
    <source>
        <strain evidence="6">TP075</strain>
    </source>
</reference>
<name>A0AAV4LDG7_9BACL</name>
<dbReference type="CDD" id="cd08442">
    <property type="entry name" value="PBP2_YofA_SoxR_like"/>
    <property type="match status" value="1"/>
</dbReference>
<dbReference type="PANTHER" id="PTHR30126">
    <property type="entry name" value="HTH-TYPE TRANSCRIPTIONAL REGULATOR"/>
    <property type="match status" value="1"/>
</dbReference>
<dbReference type="Proteomes" id="UP001057291">
    <property type="component" value="Unassembled WGS sequence"/>
</dbReference>
<dbReference type="Pfam" id="PF03466">
    <property type="entry name" value="LysR_substrate"/>
    <property type="match status" value="1"/>
</dbReference>
<sequence length="289" mass="32362">MDINDLRIFYAVAKHLSMTKAAEELNYVQSNVTNRIHMLEKEIQAPLFYRHNRGVTLTSVGATLLSYTEKILYLLDEAHKAVMNSADPCGPLSIGASETTLAVRLPRVLNDYLQAYPKVDVSVMTGTTDELIDRVLTYQIDGAFVVGPVEHPAILQKEILKEDLVLIQSSQLQQTCETNLSQKPMIVFARGCTYRALLEQYLRHLGIRPKRIMEFTTIEGILSCVKSGLGVSIVAKSLVKGLENDLTIHPMPAPYSCATTVFIRRHDSYESPALKAFLELVDRHFHSSN</sequence>
<feature type="domain" description="HTH lysR-type" evidence="5">
    <location>
        <begin position="1"/>
        <end position="58"/>
    </location>
</feature>
<dbReference type="InterPro" id="IPR000847">
    <property type="entry name" value="LysR_HTH_N"/>
</dbReference>
<evidence type="ECO:0000259" key="5">
    <source>
        <dbReference type="PROSITE" id="PS50931"/>
    </source>
</evidence>
<dbReference type="Gene3D" id="1.10.10.10">
    <property type="entry name" value="Winged helix-like DNA-binding domain superfamily/Winged helix DNA-binding domain"/>
    <property type="match status" value="1"/>
</dbReference>
<dbReference type="SUPFAM" id="SSF53850">
    <property type="entry name" value="Periplasmic binding protein-like II"/>
    <property type="match status" value="1"/>
</dbReference>
<dbReference type="FunFam" id="1.10.10.10:FF:000001">
    <property type="entry name" value="LysR family transcriptional regulator"/>
    <property type="match status" value="1"/>
</dbReference>
<keyword evidence="2" id="KW-0805">Transcription regulation</keyword>
<proteinExistence type="inferred from homology"/>
<gene>
    <name evidence="6" type="primary">gltR_2</name>
    <name evidence="6" type="ORF">DNHGIG_14140</name>
</gene>
<keyword evidence="3" id="KW-0238">DNA-binding</keyword>